<dbReference type="Proteomes" id="UP000652219">
    <property type="component" value="Unassembled WGS sequence"/>
</dbReference>
<proteinExistence type="predicted"/>
<feature type="domain" description="DUF7580" evidence="1">
    <location>
        <begin position="143"/>
        <end position="469"/>
    </location>
</feature>
<dbReference type="InterPro" id="IPR056002">
    <property type="entry name" value="DUF7580"/>
</dbReference>
<protein>
    <submittedName>
        <fullName evidence="2">Pfs domain-containing protein</fullName>
    </submittedName>
</protein>
<organism evidence="2 3">
    <name type="scientific">Colletotrichum sojae</name>
    <dbReference type="NCBI Taxonomy" id="2175907"/>
    <lineage>
        <taxon>Eukaryota</taxon>
        <taxon>Fungi</taxon>
        <taxon>Dikarya</taxon>
        <taxon>Ascomycota</taxon>
        <taxon>Pezizomycotina</taxon>
        <taxon>Sordariomycetes</taxon>
        <taxon>Hypocreomycetidae</taxon>
        <taxon>Glomerellales</taxon>
        <taxon>Glomerellaceae</taxon>
        <taxon>Colletotrichum</taxon>
        <taxon>Colletotrichum orchidearum species complex</taxon>
    </lineage>
</organism>
<dbReference type="EMBL" id="WIGN01000207">
    <property type="protein sequence ID" value="KAF6804484.1"/>
    <property type="molecule type" value="Genomic_DNA"/>
</dbReference>
<sequence>MYLDDASHLLATLETLQEAADILKTHERSIPSKIFFGDLKARCLILHEDLSLVEKSRFEADIDLIAQMSNHLESVLTREESSWRRGSSSGGFQESRLHAFKEEWETSGNQENPLSKLEIARSWLDLTQDDLPAHVRIRRPPHSVCTAVQSIFKALVACKTCKCKRPHEFDARFRLGTYRKPELDPNLIDFELNFDTFLMWERDWQEAHIKATEETKHKSAVQFVINDGLPTGAAPTKRNETMVRRLCKHIKGMRDIATYRLELKVAKGKLFQLEPTRSTSRVDKTKEAVSLAQVLERPDAVSTRANHILSVLLSSAVLHLHSTPNCIEDPGNGDVGSEDDDSDSGFSDNSDDFDLTSFMCHQSRTIVSLAVVLTELYSGKPFRCLAEEYAVSWDETTSSPTGVRYLNVCEVFAKWKEEVPENTQFLTAVDKCLDRRLWEKENGQPLESDELRTKFYDEVVKRLEVELSQAFSKTPIDELDEKAAELDFGN</sequence>
<keyword evidence="3" id="KW-1185">Reference proteome</keyword>
<gene>
    <name evidence="2" type="ORF">CSOJ01_10144</name>
</gene>
<dbReference type="PANTHER" id="PTHR35186:SF4">
    <property type="entry name" value="PRION-INHIBITION AND PROPAGATION HELO DOMAIN-CONTAINING PROTEIN"/>
    <property type="match status" value="1"/>
</dbReference>
<dbReference type="Pfam" id="PF24476">
    <property type="entry name" value="DUF7580"/>
    <property type="match status" value="1"/>
</dbReference>
<comment type="caution">
    <text evidence="2">The sequence shown here is derived from an EMBL/GenBank/DDBJ whole genome shotgun (WGS) entry which is preliminary data.</text>
</comment>
<evidence type="ECO:0000313" key="3">
    <source>
        <dbReference type="Proteomes" id="UP000652219"/>
    </source>
</evidence>
<dbReference type="PANTHER" id="PTHR35186">
    <property type="entry name" value="ANK_REP_REGION DOMAIN-CONTAINING PROTEIN"/>
    <property type="match status" value="1"/>
</dbReference>
<dbReference type="AlphaFoldDB" id="A0A8H6MPS6"/>
<evidence type="ECO:0000259" key="1">
    <source>
        <dbReference type="Pfam" id="PF24476"/>
    </source>
</evidence>
<accession>A0A8H6MPS6</accession>
<reference evidence="2 3" key="1">
    <citation type="journal article" date="2020" name="Phytopathology">
        <title>Genome Sequence Resources of Colletotrichum truncatum, C. plurivorum, C. musicola, and C. sojae: Four Species Pathogenic to Soybean (Glycine max).</title>
        <authorList>
            <person name="Rogerio F."/>
            <person name="Boufleur T.R."/>
            <person name="Ciampi-Guillardi M."/>
            <person name="Sukno S.A."/>
            <person name="Thon M.R."/>
            <person name="Massola Junior N.S."/>
            <person name="Baroncelli R."/>
        </authorList>
    </citation>
    <scope>NUCLEOTIDE SEQUENCE [LARGE SCALE GENOMIC DNA]</scope>
    <source>
        <strain evidence="2 3">LFN0009</strain>
    </source>
</reference>
<name>A0A8H6MPS6_9PEZI</name>
<evidence type="ECO:0000313" key="2">
    <source>
        <dbReference type="EMBL" id="KAF6804484.1"/>
    </source>
</evidence>